<keyword evidence="2" id="KW-1185">Reference proteome</keyword>
<proteinExistence type="predicted"/>
<evidence type="ECO:0000313" key="2">
    <source>
        <dbReference type="Proteomes" id="UP000749646"/>
    </source>
</evidence>
<evidence type="ECO:0000313" key="1">
    <source>
        <dbReference type="EMBL" id="KAF9991596.1"/>
    </source>
</evidence>
<dbReference type="Proteomes" id="UP000749646">
    <property type="component" value="Unassembled WGS sequence"/>
</dbReference>
<dbReference type="EMBL" id="JAAAHW010002649">
    <property type="protein sequence ID" value="KAF9991596.1"/>
    <property type="molecule type" value="Genomic_DNA"/>
</dbReference>
<accession>A0A9P6MC66</accession>
<gene>
    <name evidence="1" type="ORF">BGZ65_000374</name>
</gene>
<protein>
    <submittedName>
        <fullName evidence="1">Uncharacterized protein</fullName>
    </submittedName>
</protein>
<sequence>MDAVDRSLISQTTFLEREEEIYLEQHGQYNGKLMKAHMPRQQFQIPGADSFINERLRTMEATGVQ</sequence>
<organism evidence="1 2">
    <name type="scientific">Modicella reniformis</name>
    <dbReference type="NCBI Taxonomy" id="1440133"/>
    <lineage>
        <taxon>Eukaryota</taxon>
        <taxon>Fungi</taxon>
        <taxon>Fungi incertae sedis</taxon>
        <taxon>Mucoromycota</taxon>
        <taxon>Mortierellomycotina</taxon>
        <taxon>Mortierellomycetes</taxon>
        <taxon>Mortierellales</taxon>
        <taxon>Mortierellaceae</taxon>
        <taxon>Modicella</taxon>
    </lineage>
</organism>
<comment type="caution">
    <text evidence="1">The sequence shown here is derived from an EMBL/GenBank/DDBJ whole genome shotgun (WGS) entry which is preliminary data.</text>
</comment>
<dbReference type="AlphaFoldDB" id="A0A9P6MC66"/>
<reference evidence="1" key="1">
    <citation type="journal article" date="2020" name="Fungal Divers.">
        <title>Resolving the Mortierellaceae phylogeny through synthesis of multi-gene phylogenetics and phylogenomics.</title>
        <authorList>
            <person name="Vandepol N."/>
            <person name="Liber J."/>
            <person name="Desiro A."/>
            <person name="Na H."/>
            <person name="Kennedy M."/>
            <person name="Barry K."/>
            <person name="Grigoriev I.V."/>
            <person name="Miller A.N."/>
            <person name="O'Donnell K."/>
            <person name="Stajich J.E."/>
            <person name="Bonito G."/>
        </authorList>
    </citation>
    <scope>NUCLEOTIDE SEQUENCE</scope>
    <source>
        <strain evidence="1">MES-2147</strain>
    </source>
</reference>
<name>A0A9P6MC66_9FUNG</name>
<feature type="non-terminal residue" evidence="1">
    <location>
        <position position="65"/>
    </location>
</feature>